<feature type="disulfide bond" evidence="5">
    <location>
        <begin position="143"/>
        <end position="161"/>
    </location>
</feature>
<evidence type="ECO:0000256" key="5">
    <source>
        <dbReference type="PROSITE-ProRule" id="PRU00124"/>
    </source>
</evidence>
<keyword evidence="3 5" id="KW-1015">Disulfide bond</keyword>
<name>A0A7R9BDT6_9CRUS</name>
<evidence type="ECO:0000256" key="1">
    <source>
        <dbReference type="ARBA" id="ARBA00022729"/>
    </source>
</evidence>
<feature type="disulfide bond" evidence="5">
    <location>
        <begin position="136"/>
        <end position="148"/>
    </location>
</feature>
<dbReference type="EMBL" id="OA882159">
    <property type="protein sequence ID" value="CAD7273357.1"/>
    <property type="molecule type" value="Genomic_DNA"/>
</dbReference>
<accession>A0A7R9BDT6</accession>
<dbReference type="EMBL" id="CAJPEX010000122">
    <property type="protein sequence ID" value="CAG0913509.1"/>
    <property type="molecule type" value="Genomic_DNA"/>
</dbReference>
<evidence type="ECO:0000256" key="2">
    <source>
        <dbReference type="ARBA" id="ARBA00022737"/>
    </source>
</evidence>
<comment type="caution">
    <text evidence="5">Lacks conserved residue(s) required for the propagation of feature annotation.</text>
</comment>
<dbReference type="CDD" id="cd00112">
    <property type="entry name" value="LDLa"/>
    <property type="match status" value="1"/>
</dbReference>
<proteinExistence type="predicted"/>
<protein>
    <submittedName>
        <fullName evidence="6">Uncharacterized protein</fullName>
    </submittedName>
</protein>
<dbReference type="PROSITE" id="PS01209">
    <property type="entry name" value="LDLRA_1"/>
    <property type="match status" value="1"/>
</dbReference>
<keyword evidence="7" id="KW-1185">Reference proteome</keyword>
<dbReference type="FunFam" id="4.10.400.10:FF:000034">
    <property type="entry name" value="Low-density lipoprotein receptor-related protein 2"/>
    <property type="match status" value="1"/>
</dbReference>
<evidence type="ECO:0000313" key="7">
    <source>
        <dbReference type="Proteomes" id="UP000678499"/>
    </source>
</evidence>
<evidence type="ECO:0000313" key="6">
    <source>
        <dbReference type="EMBL" id="CAD7273357.1"/>
    </source>
</evidence>
<sequence length="214" mass="23995">MVFRGVRVRRALFLTRLVSEPSRLIRAEVMEPGVVEDPSPCIKFIPESGQGLRWYGEEAPLCFVDNERRLSTELRRHSWQVLPLVASRSRPFSRAPTVCRVLSTFGESTMALYAAKKPLDGENFRTKEIKMRSKNCSDTQFACSNGRCIPMKWVCDHQEDCPEAEDEKANCQSIGLMMRGLSSYSGVSACECCKGRLKSDKSLGVSPGTLFMAL</sequence>
<dbReference type="Pfam" id="PF00057">
    <property type="entry name" value="Ldl_recept_a"/>
    <property type="match status" value="1"/>
</dbReference>
<evidence type="ECO:0000256" key="3">
    <source>
        <dbReference type="ARBA" id="ARBA00023157"/>
    </source>
</evidence>
<dbReference type="AlphaFoldDB" id="A0A7R9BDT6"/>
<gene>
    <name evidence="6" type="ORF">NMOB1V02_LOCUS1249</name>
</gene>
<keyword evidence="4" id="KW-0325">Glycoprotein</keyword>
<dbReference type="InterPro" id="IPR036055">
    <property type="entry name" value="LDL_receptor-like_sf"/>
</dbReference>
<dbReference type="Proteomes" id="UP000678499">
    <property type="component" value="Unassembled WGS sequence"/>
</dbReference>
<dbReference type="SUPFAM" id="SSF57424">
    <property type="entry name" value="LDL receptor-like module"/>
    <property type="match status" value="1"/>
</dbReference>
<dbReference type="InterPro" id="IPR023415">
    <property type="entry name" value="LDLR_class-A_CS"/>
</dbReference>
<organism evidence="6">
    <name type="scientific">Notodromas monacha</name>
    <dbReference type="NCBI Taxonomy" id="399045"/>
    <lineage>
        <taxon>Eukaryota</taxon>
        <taxon>Metazoa</taxon>
        <taxon>Ecdysozoa</taxon>
        <taxon>Arthropoda</taxon>
        <taxon>Crustacea</taxon>
        <taxon>Oligostraca</taxon>
        <taxon>Ostracoda</taxon>
        <taxon>Podocopa</taxon>
        <taxon>Podocopida</taxon>
        <taxon>Cypridocopina</taxon>
        <taxon>Cypridoidea</taxon>
        <taxon>Cyprididae</taxon>
        <taxon>Notodromas</taxon>
    </lineage>
</organism>
<dbReference type="SMART" id="SM00192">
    <property type="entry name" value="LDLa"/>
    <property type="match status" value="1"/>
</dbReference>
<keyword evidence="2" id="KW-0677">Repeat</keyword>
<dbReference type="OrthoDB" id="6360452at2759"/>
<keyword evidence="1" id="KW-0732">Signal</keyword>
<evidence type="ECO:0000256" key="4">
    <source>
        <dbReference type="ARBA" id="ARBA00023180"/>
    </source>
</evidence>
<dbReference type="InterPro" id="IPR002172">
    <property type="entry name" value="LDrepeatLR_classA_rpt"/>
</dbReference>
<dbReference type="Gene3D" id="4.10.400.10">
    <property type="entry name" value="Low-density Lipoprotein Receptor"/>
    <property type="match status" value="1"/>
</dbReference>
<reference evidence="6" key="1">
    <citation type="submission" date="2020-11" db="EMBL/GenBank/DDBJ databases">
        <authorList>
            <person name="Tran Van P."/>
        </authorList>
    </citation>
    <scope>NUCLEOTIDE SEQUENCE</scope>
</reference>
<dbReference type="PROSITE" id="PS50068">
    <property type="entry name" value="LDLRA_2"/>
    <property type="match status" value="1"/>
</dbReference>